<evidence type="ECO:0000313" key="2">
    <source>
        <dbReference type="EMBL" id="QIW89424.1"/>
    </source>
</evidence>
<reference evidence="2" key="1">
    <citation type="submission" date="2020-03" db="EMBL/GenBank/DDBJ databases">
        <authorList>
            <person name="Shneider M.M."/>
            <person name="Evseev P.V."/>
            <person name="Korzhenkov A.A."/>
            <person name="Toschakov S.V."/>
            <person name="Vo T."/>
            <person name="Ignatov A.N."/>
            <person name="Miroshnikov K.A."/>
        </authorList>
    </citation>
    <scope>NUCLEOTIDE SEQUENCE [LARGE SCALE GENOMIC DNA]</scope>
</reference>
<organism evidence="2">
    <name type="scientific">Xanthomonas phage PPDBI</name>
    <dbReference type="NCBI Taxonomy" id="2723911"/>
    <lineage>
        <taxon>Viruses</taxon>
        <taxon>Duplodnaviria</taxon>
        <taxon>Heunggongvirae</taxon>
        <taxon>Uroviricota</taxon>
        <taxon>Caudoviricetes</taxon>
    </lineage>
</organism>
<dbReference type="Pfam" id="PF18406">
    <property type="entry name" value="DUF1281_C"/>
    <property type="match status" value="1"/>
</dbReference>
<evidence type="ECO:0000259" key="1">
    <source>
        <dbReference type="Pfam" id="PF18406"/>
    </source>
</evidence>
<sequence>MPNHVTNKIVAAPEVIQSMINDDGYIDFGRVIPFTGKFDWHFVDCTAETFAEAVVGSPLDEHELVGRIQAVNRSRATFDSVAKCNDDTRFEQFIQMLRNYRACGFFHNMDFARQAWGTKWNAYDQTIAEDRSSAQFDTAWSAPMPVYVALSKKFPSERIAVTFADEDIGSNCGTFTLLNGEMVEQDIAPRWSLQSEEEQKKWTAFAYQVKGWEPEEEDAA</sequence>
<dbReference type="EMBL" id="MT210154">
    <property type="protein sequence ID" value="QIW89424.1"/>
    <property type="molecule type" value="Genomic_DNA"/>
</dbReference>
<proteinExistence type="predicted"/>
<feature type="domain" description="YubB ferredoxin-like" evidence="1">
    <location>
        <begin position="119"/>
        <end position="198"/>
    </location>
</feature>
<dbReference type="InterPro" id="IPR041329">
    <property type="entry name" value="YubB_C"/>
</dbReference>
<accession>A0A6H0X5U2</accession>
<protein>
    <recommendedName>
        <fullName evidence="1">YubB ferredoxin-like domain-containing protein</fullName>
    </recommendedName>
</protein>
<gene>
    <name evidence="2" type="ORF">PPDBI_00065</name>
</gene>
<name>A0A6H0X5U2_9CAUD</name>